<dbReference type="Proteomes" id="UP001596208">
    <property type="component" value="Unassembled WGS sequence"/>
</dbReference>
<gene>
    <name evidence="3" type="ORF">ACFPRK_03720</name>
</gene>
<evidence type="ECO:0000256" key="2">
    <source>
        <dbReference type="SAM" id="Phobius"/>
    </source>
</evidence>
<name>A0ABW0AXU0_9ACTN</name>
<organism evidence="3 4">
    <name type="scientific">Streptomyces mutomycini</name>
    <dbReference type="NCBI Taxonomy" id="284036"/>
    <lineage>
        <taxon>Bacteria</taxon>
        <taxon>Bacillati</taxon>
        <taxon>Actinomycetota</taxon>
        <taxon>Actinomycetes</taxon>
        <taxon>Kitasatosporales</taxon>
        <taxon>Streptomycetaceae</taxon>
        <taxon>Streptomyces</taxon>
    </lineage>
</organism>
<dbReference type="EMBL" id="JBHSKI010000001">
    <property type="protein sequence ID" value="MFC5169717.1"/>
    <property type="molecule type" value="Genomic_DNA"/>
</dbReference>
<sequence length="398" mass="43214">MSTSTPSERHPDREDGTPSVSDEQWSELLRQAESGGAGAPKEPSARARMVTARLRALDEGAARAQGAGRRWGRKPKQVEPWQPDGWRTGPAWQQTNGRMRKRRRLAGILGFVAVIGVLVVAMRPSLVTDHLPGGGDFVDTTPLAAETAPPTAAPSSDEPDPGRPTPEEPFRGSPALRWADGEAGIETPEARAVGGASKQEVEQALRATRQLLVAANLDPATLRGEKPREALELLDPLQPDVRERLERSLAEPGEKQDPLMMFSRFDPDEAWLVGDVVKTRGRMTFGAGPAGSVEVHADYTFVYPLVKPGGDEVARTIVRRRLTTALPDPERFVATRGKLSVVSSEQNFGNTACEVNDGFLHPAFPSDSPEPRTTGPDVDPYDRSEWQPDDSCGTVTRT</sequence>
<reference evidence="4" key="1">
    <citation type="journal article" date="2019" name="Int. J. Syst. Evol. Microbiol.">
        <title>The Global Catalogue of Microorganisms (GCM) 10K type strain sequencing project: providing services to taxonomists for standard genome sequencing and annotation.</title>
        <authorList>
            <consortium name="The Broad Institute Genomics Platform"/>
            <consortium name="The Broad Institute Genome Sequencing Center for Infectious Disease"/>
            <person name="Wu L."/>
            <person name="Ma J."/>
        </authorList>
    </citation>
    <scope>NUCLEOTIDE SEQUENCE [LARGE SCALE GENOMIC DNA]</scope>
    <source>
        <strain evidence="4">CGMCC 4.1721</strain>
    </source>
</reference>
<keyword evidence="2" id="KW-0472">Membrane</keyword>
<protein>
    <submittedName>
        <fullName evidence="3">Uncharacterized protein</fullName>
    </submittedName>
</protein>
<dbReference type="RefSeq" id="WP_065848254.1">
    <property type="nucleotide sequence ID" value="NZ_JBHSKI010000001.1"/>
</dbReference>
<evidence type="ECO:0000256" key="1">
    <source>
        <dbReference type="SAM" id="MobiDB-lite"/>
    </source>
</evidence>
<keyword evidence="4" id="KW-1185">Reference proteome</keyword>
<feature type="region of interest" description="Disordered" evidence="1">
    <location>
        <begin position="59"/>
        <end position="98"/>
    </location>
</feature>
<accession>A0ABW0AXU0</accession>
<proteinExistence type="predicted"/>
<comment type="caution">
    <text evidence="3">The sequence shown here is derived from an EMBL/GenBank/DDBJ whole genome shotgun (WGS) entry which is preliminary data.</text>
</comment>
<keyword evidence="2" id="KW-0812">Transmembrane</keyword>
<feature type="region of interest" description="Disordered" evidence="1">
    <location>
        <begin position="1"/>
        <end position="46"/>
    </location>
</feature>
<evidence type="ECO:0000313" key="3">
    <source>
        <dbReference type="EMBL" id="MFC5169717.1"/>
    </source>
</evidence>
<feature type="compositionally biased region" description="Basic and acidic residues" evidence="1">
    <location>
        <begin position="7"/>
        <end position="16"/>
    </location>
</feature>
<feature type="region of interest" description="Disordered" evidence="1">
    <location>
        <begin position="137"/>
        <end position="175"/>
    </location>
</feature>
<feature type="region of interest" description="Disordered" evidence="1">
    <location>
        <begin position="359"/>
        <end position="398"/>
    </location>
</feature>
<keyword evidence="2" id="KW-1133">Transmembrane helix</keyword>
<feature type="compositionally biased region" description="Low complexity" evidence="1">
    <location>
        <begin position="144"/>
        <end position="156"/>
    </location>
</feature>
<feature type="transmembrane region" description="Helical" evidence="2">
    <location>
        <begin position="105"/>
        <end position="122"/>
    </location>
</feature>
<evidence type="ECO:0000313" key="4">
    <source>
        <dbReference type="Proteomes" id="UP001596208"/>
    </source>
</evidence>